<dbReference type="EMBL" id="JAMQCR010000001">
    <property type="protein sequence ID" value="MCM2532134.1"/>
    <property type="molecule type" value="Genomic_DNA"/>
</dbReference>
<organism evidence="1 2">
    <name type="scientific">Neobacillus pocheonensis</name>
    <dbReference type="NCBI Taxonomy" id="363869"/>
    <lineage>
        <taxon>Bacteria</taxon>
        <taxon>Bacillati</taxon>
        <taxon>Bacillota</taxon>
        <taxon>Bacilli</taxon>
        <taxon>Bacillales</taxon>
        <taxon>Bacillaceae</taxon>
        <taxon>Neobacillus</taxon>
    </lineage>
</organism>
<keyword evidence="2" id="KW-1185">Reference proteome</keyword>
<evidence type="ECO:0000313" key="2">
    <source>
        <dbReference type="Proteomes" id="UP001523262"/>
    </source>
</evidence>
<accession>A0ABT0W9G2</accession>
<protein>
    <recommendedName>
        <fullName evidence="3">DUF4176 domain-containing protein</fullName>
    </recommendedName>
</protein>
<sequence>MNYPMEVLINGEWIYRGMFPLPRNESFFVERNEFYVITNEGVNIYKYLLPIEDKSVEKELPVKLFYTATKFIEGFDYGDVSTYYKKTIGGKK</sequence>
<evidence type="ECO:0000313" key="1">
    <source>
        <dbReference type="EMBL" id="MCM2532134.1"/>
    </source>
</evidence>
<gene>
    <name evidence="1" type="ORF">NDK43_06700</name>
</gene>
<evidence type="ECO:0008006" key="3">
    <source>
        <dbReference type="Google" id="ProtNLM"/>
    </source>
</evidence>
<proteinExistence type="predicted"/>
<reference evidence="1 2" key="1">
    <citation type="submission" date="2022-06" db="EMBL/GenBank/DDBJ databases">
        <authorList>
            <person name="Jeon C.O."/>
        </authorList>
    </citation>
    <scope>NUCLEOTIDE SEQUENCE [LARGE SCALE GENOMIC DNA]</scope>
    <source>
        <strain evidence="1 2">KCTC 13943</strain>
    </source>
</reference>
<dbReference type="Proteomes" id="UP001523262">
    <property type="component" value="Unassembled WGS sequence"/>
</dbReference>
<name>A0ABT0W9G2_9BACI</name>
<comment type="caution">
    <text evidence="1">The sequence shown here is derived from an EMBL/GenBank/DDBJ whole genome shotgun (WGS) entry which is preliminary data.</text>
</comment>